<evidence type="ECO:0000313" key="2">
    <source>
        <dbReference type="EMBL" id="OAJ45181.1"/>
    </source>
</evidence>
<evidence type="ECO:0000313" key="3">
    <source>
        <dbReference type="Proteomes" id="UP000077115"/>
    </source>
</evidence>
<protein>
    <submittedName>
        <fullName evidence="2">Uncharacterized protein</fullName>
    </submittedName>
</protein>
<dbReference type="Proteomes" id="UP000077115">
    <property type="component" value="Unassembled WGS sequence"/>
</dbReference>
<reference evidence="2 3" key="1">
    <citation type="submission" date="2006-10" db="EMBL/GenBank/DDBJ databases">
        <title>The Genome Sequence of Batrachochytrium dendrobatidis JEL423.</title>
        <authorList>
            <consortium name="The Broad Institute Genome Sequencing Platform"/>
            <person name="Birren B."/>
            <person name="Lander E."/>
            <person name="Galagan J."/>
            <person name="Cuomo C."/>
            <person name="Devon K."/>
            <person name="Jaffe D."/>
            <person name="Butler J."/>
            <person name="Alvarez P."/>
            <person name="Gnerre S."/>
            <person name="Grabherr M."/>
            <person name="Kleber M."/>
            <person name="Mauceli E."/>
            <person name="Brockman W."/>
            <person name="Young S."/>
            <person name="LaButti K."/>
            <person name="Sykes S."/>
            <person name="DeCaprio D."/>
            <person name="Crawford M."/>
            <person name="Koehrsen M."/>
            <person name="Engels R."/>
            <person name="Montgomery P."/>
            <person name="Pearson M."/>
            <person name="Howarth C."/>
            <person name="Larson L."/>
            <person name="White J."/>
            <person name="O'Leary S."/>
            <person name="Kodira C."/>
            <person name="Zeng Q."/>
            <person name="Yandava C."/>
            <person name="Alvarado L."/>
            <person name="Longcore J."/>
            <person name="James T."/>
        </authorList>
    </citation>
    <scope>NUCLEOTIDE SEQUENCE [LARGE SCALE GENOMIC DNA]</scope>
    <source>
        <strain evidence="2 3">JEL423</strain>
    </source>
</reference>
<gene>
    <name evidence="1" type="ORF">BDEG_28336</name>
    <name evidence="2" type="ORF">BDEG_28342</name>
</gene>
<reference evidence="2 3" key="2">
    <citation type="submission" date="2016-05" db="EMBL/GenBank/DDBJ databases">
        <title>Lineage-specific infection strategies underlie the spectrum of fungal disease in amphibians.</title>
        <authorList>
            <person name="Cuomo C.A."/>
            <person name="Farrer R.A."/>
            <person name="James T."/>
            <person name="Longcore J."/>
            <person name="Birren B."/>
        </authorList>
    </citation>
    <scope>NUCLEOTIDE SEQUENCE [LARGE SCALE GENOMIC DNA]</scope>
    <source>
        <strain evidence="2 3">JEL423</strain>
    </source>
</reference>
<dbReference type="AlphaFoldDB" id="A0A177X085"/>
<name>A0A177X085_BATDL</name>
<proteinExistence type="predicted"/>
<accession>A0A177X085</accession>
<dbReference type="VEuPathDB" id="FungiDB:BDEG_28336"/>
<dbReference type="VEuPathDB" id="FungiDB:BDEG_28342"/>
<dbReference type="EMBL" id="DS022315">
    <property type="protein sequence ID" value="OAJ45181.1"/>
    <property type="molecule type" value="Genomic_DNA"/>
</dbReference>
<evidence type="ECO:0000313" key="1">
    <source>
        <dbReference type="EMBL" id="OAJ45175.1"/>
    </source>
</evidence>
<organism evidence="2 3">
    <name type="scientific">Batrachochytrium dendrobatidis (strain JEL423)</name>
    <dbReference type="NCBI Taxonomy" id="403673"/>
    <lineage>
        <taxon>Eukaryota</taxon>
        <taxon>Fungi</taxon>
        <taxon>Fungi incertae sedis</taxon>
        <taxon>Chytridiomycota</taxon>
        <taxon>Chytridiomycota incertae sedis</taxon>
        <taxon>Chytridiomycetes</taxon>
        <taxon>Rhizophydiales</taxon>
        <taxon>Rhizophydiales incertae sedis</taxon>
        <taxon>Batrachochytrium</taxon>
    </lineage>
</organism>
<sequence length="238" mass="26701">MTQKHFVQLKLGSKTYQPARVSAESCKSVYDFLSAIKTTTFPRVLKQYDVAELVLFEADGTTKISAMDSINQLDEKKMPLVAVVEPDYKHSKAVHSSRSYLTTIAVELDKIYPIPGCKSKGKRCVTIDDVFEKAYEANPEPKPQFKNRYKRLNDFYTTDEWNILEELNNAVNPKLHSVLPVLFDGHFKEVILPIEVSHLGPGYQRIAEKSNVVSDASYLIVKNEGGVSGGSPDADKKL</sequence>
<dbReference type="EMBL" id="DS022315">
    <property type="protein sequence ID" value="OAJ45175.1"/>
    <property type="molecule type" value="Genomic_DNA"/>
</dbReference>